<comment type="caution">
    <text evidence="3">The sequence shown here is derived from an EMBL/GenBank/DDBJ whole genome shotgun (WGS) entry which is preliminary data.</text>
</comment>
<reference evidence="3" key="1">
    <citation type="submission" date="2023-03" db="EMBL/GenBank/DDBJ databases">
        <title>Massive genome expansion in bonnet fungi (Mycena s.s.) driven by repeated elements and novel gene families across ecological guilds.</title>
        <authorList>
            <consortium name="Lawrence Berkeley National Laboratory"/>
            <person name="Harder C.B."/>
            <person name="Miyauchi S."/>
            <person name="Viragh M."/>
            <person name="Kuo A."/>
            <person name="Thoen E."/>
            <person name="Andreopoulos B."/>
            <person name="Lu D."/>
            <person name="Skrede I."/>
            <person name="Drula E."/>
            <person name="Henrissat B."/>
            <person name="Morin E."/>
            <person name="Kohler A."/>
            <person name="Barry K."/>
            <person name="LaButti K."/>
            <person name="Morin E."/>
            <person name="Salamov A."/>
            <person name="Lipzen A."/>
            <person name="Mereny Z."/>
            <person name="Hegedus B."/>
            <person name="Baldrian P."/>
            <person name="Stursova M."/>
            <person name="Weitz H."/>
            <person name="Taylor A."/>
            <person name="Grigoriev I.V."/>
            <person name="Nagy L.G."/>
            <person name="Martin F."/>
            <person name="Kauserud H."/>
        </authorList>
    </citation>
    <scope>NUCLEOTIDE SEQUENCE</scope>
    <source>
        <strain evidence="3">CBHHK173m</strain>
    </source>
</reference>
<feature type="compositionally biased region" description="Polar residues" evidence="1">
    <location>
        <begin position="294"/>
        <end position="313"/>
    </location>
</feature>
<keyword evidence="4" id="KW-1185">Reference proteome</keyword>
<sequence length="397" mass="42020">MPASPVHRPWPERTAIPPSVVRHTSNLSAKVVKKQVVADQEAIATAKNVCEFSSGNEVISCFPTVNVSVPQAQWTAFVWNSNNPDFTQAERVDVYLFHGDSLEQILFWPSLVNPKGQAGSVPAQVNDSWWGDRGSNWAGQNISYPFYFLISRAGEPLSDGTQKPQTTFSAVQTTFADSVIAAMSSSTAASSGVLSSAGGLSTMTPTGKVQSSGNSSSFPTWAIVIIVLVLVAAIAICGCMLFIIQSIRQRGARDAQHPRSRSPSMTQPAGHEPFAAAGLARGASVTSDGPAPSRATSPAQRPMSPASTASRQGQDARAFSHSDAAVMAAAFRAALRQPGRALPEDAGADASPRAERQALLERELGDAGTDIRRVESVRGVHVESSSEGHGLLPRRSF</sequence>
<keyword evidence="2" id="KW-0812">Transmembrane</keyword>
<name>A0AAD6U060_9AGAR</name>
<dbReference type="Proteomes" id="UP001222325">
    <property type="component" value="Unassembled WGS sequence"/>
</dbReference>
<feature type="transmembrane region" description="Helical" evidence="2">
    <location>
        <begin position="221"/>
        <end position="244"/>
    </location>
</feature>
<dbReference type="AlphaFoldDB" id="A0AAD6U060"/>
<evidence type="ECO:0000313" key="3">
    <source>
        <dbReference type="EMBL" id="KAJ7081572.1"/>
    </source>
</evidence>
<evidence type="ECO:0000256" key="2">
    <source>
        <dbReference type="SAM" id="Phobius"/>
    </source>
</evidence>
<keyword evidence="2" id="KW-0472">Membrane</keyword>
<evidence type="ECO:0000256" key="1">
    <source>
        <dbReference type="SAM" id="MobiDB-lite"/>
    </source>
</evidence>
<gene>
    <name evidence="3" type="ORF">B0H15DRAFT_450609</name>
</gene>
<evidence type="ECO:0000313" key="4">
    <source>
        <dbReference type="Proteomes" id="UP001222325"/>
    </source>
</evidence>
<feature type="region of interest" description="Disordered" evidence="1">
    <location>
        <begin position="280"/>
        <end position="319"/>
    </location>
</feature>
<accession>A0AAD6U060</accession>
<protein>
    <submittedName>
        <fullName evidence="3">Uncharacterized protein</fullName>
    </submittedName>
</protein>
<organism evidence="3 4">
    <name type="scientific">Mycena belliarum</name>
    <dbReference type="NCBI Taxonomy" id="1033014"/>
    <lineage>
        <taxon>Eukaryota</taxon>
        <taxon>Fungi</taxon>
        <taxon>Dikarya</taxon>
        <taxon>Basidiomycota</taxon>
        <taxon>Agaricomycotina</taxon>
        <taxon>Agaricomycetes</taxon>
        <taxon>Agaricomycetidae</taxon>
        <taxon>Agaricales</taxon>
        <taxon>Marasmiineae</taxon>
        <taxon>Mycenaceae</taxon>
        <taxon>Mycena</taxon>
    </lineage>
</organism>
<dbReference type="EMBL" id="JARJCN010000049">
    <property type="protein sequence ID" value="KAJ7081572.1"/>
    <property type="molecule type" value="Genomic_DNA"/>
</dbReference>
<keyword evidence="2" id="KW-1133">Transmembrane helix</keyword>
<proteinExistence type="predicted"/>